<feature type="non-terminal residue" evidence="3">
    <location>
        <position position="76"/>
    </location>
</feature>
<keyword evidence="4" id="KW-1185">Reference proteome</keyword>
<keyword evidence="1" id="KW-1133">Transmembrane helix</keyword>
<name>A0A7T8GNY3_CALRO</name>
<evidence type="ECO:0000313" key="3">
    <source>
        <dbReference type="EMBL" id="QQP34966.1"/>
    </source>
</evidence>
<proteinExistence type="predicted"/>
<organism evidence="3 4">
    <name type="scientific">Caligus rogercresseyi</name>
    <name type="common">Sea louse</name>
    <dbReference type="NCBI Taxonomy" id="217165"/>
    <lineage>
        <taxon>Eukaryota</taxon>
        <taxon>Metazoa</taxon>
        <taxon>Ecdysozoa</taxon>
        <taxon>Arthropoda</taxon>
        <taxon>Crustacea</taxon>
        <taxon>Multicrustacea</taxon>
        <taxon>Hexanauplia</taxon>
        <taxon>Copepoda</taxon>
        <taxon>Siphonostomatoida</taxon>
        <taxon>Caligidae</taxon>
        <taxon>Caligus</taxon>
    </lineage>
</organism>
<feature type="signal peptide" evidence="2">
    <location>
        <begin position="1"/>
        <end position="24"/>
    </location>
</feature>
<protein>
    <recommendedName>
        <fullName evidence="5">Secreted protein</fullName>
    </recommendedName>
</protein>
<evidence type="ECO:0000256" key="2">
    <source>
        <dbReference type="SAM" id="SignalP"/>
    </source>
</evidence>
<gene>
    <name evidence="3" type="ORF">FKW44_023040</name>
</gene>
<feature type="transmembrane region" description="Helical" evidence="1">
    <location>
        <begin position="46"/>
        <end position="65"/>
    </location>
</feature>
<dbReference type="EMBL" id="CP045906">
    <property type="protein sequence ID" value="QQP34966.1"/>
    <property type="molecule type" value="Genomic_DNA"/>
</dbReference>
<accession>A0A7T8GNY3</accession>
<keyword evidence="1" id="KW-0472">Membrane</keyword>
<dbReference type="Proteomes" id="UP000595437">
    <property type="component" value="Chromosome 17"/>
</dbReference>
<keyword evidence="2" id="KW-0732">Signal</keyword>
<evidence type="ECO:0008006" key="5">
    <source>
        <dbReference type="Google" id="ProtNLM"/>
    </source>
</evidence>
<reference evidence="4" key="1">
    <citation type="submission" date="2021-01" db="EMBL/GenBank/DDBJ databases">
        <title>Caligus Genome Assembly.</title>
        <authorList>
            <person name="Gallardo-Escarate C."/>
        </authorList>
    </citation>
    <scope>NUCLEOTIDE SEQUENCE [LARGE SCALE GENOMIC DNA]</scope>
</reference>
<evidence type="ECO:0000313" key="4">
    <source>
        <dbReference type="Proteomes" id="UP000595437"/>
    </source>
</evidence>
<keyword evidence="1" id="KW-0812">Transmembrane</keyword>
<dbReference type="AlphaFoldDB" id="A0A7T8GNY3"/>
<feature type="chain" id="PRO_5031102985" description="Secreted protein" evidence="2">
    <location>
        <begin position="25"/>
        <end position="76"/>
    </location>
</feature>
<sequence length="76" mass="7378">MINTAKASGLVLLLVQLFHGSADGLFFPAVAAPAAATATAGATGTATVVGATAGGAAAAPALMAWQERQWVRGLLG</sequence>
<evidence type="ECO:0000256" key="1">
    <source>
        <dbReference type="SAM" id="Phobius"/>
    </source>
</evidence>